<name>A0A811P4C2_9POAL</name>
<keyword evidence="10" id="KW-1185">Reference proteome</keyword>
<accession>A0A811P4C2</accession>
<evidence type="ECO:0000256" key="3">
    <source>
        <dbReference type="ARBA" id="ARBA00023015"/>
    </source>
</evidence>
<dbReference type="OrthoDB" id="2505440at2759"/>
<organism evidence="9 10">
    <name type="scientific">Miscanthus lutarioriparius</name>
    <dbReference type="NCBI Taxonomy" id="422564"/>
    <lineage>
        <taxon>Eukaryota</taxon>
        <taxon>Viridiplantae</taxon>
        <taxon>Streptophyta</taxon>
        <taxon>Embryophyta</taxon>
        <taxon>Tracheophyta</taxon>
        <taxon>Spermatophyta</taxon>
        <taxon>Magnoliopsida</taxon>
        <taxon>Liliopsida</taxon>
        <taxon>Poales</taxon>
        <taxon>Poaceae</taxon>
        <taxon>PACMAD clade</taxon>
        <taxon>Panicoideae</taxon>
        <taxon>Andropogonodae</taxon>
        <taxon>Andropogoneae</taxon>
        <taxon>Saccharinae</taxon>
        <taxon>Miscanthus</taxon>
    </lineage>
</organism>
<dbReference type="SUPFAM" id="SSF54447">
    <property type="entry name" value="ssDNA-binding transcriptional regulator domain"/>
    <property type="match status" value="1"/>
</dbReference>
<dbReference type="InterPro" id="IPR017415">
    <property type="entry name" value="KELP"/>
</dbReference>
<dbReference type="SUPFAM" id="SSF109715">
    <property type="entry name" value="DEK C-terminal domain"/>
    <property type="match status" value="1"/>
</dbReference>
<dbReference type="InterPro" id="IPR014876">
    <property type="entry name" value="DEK_C"/>
</dbReference>
<feature type="region of interest" description="Disordered" evidence="7">
    <location>
        <begin position="1"/>
        <end position="25"/>
    </location>
</feature>
<feature type="compositionally biased region" description="Acidic residues" evidence="7">
    <location>
        <begin position="128"/>
        <end position="139"/>
    </location>
</feature>
<dbReference type="GO" id="GO:0003713">
    <property type="term" value="F:transcription coactivator activity"/>
    <property type="evidence" value="ECO:0007669"/>
    <property type="project" value="InterPro"/>
</dbReference>
<evidence type="ECO:0000256" key="4">
    <source>
        <dbReference type="ARBA" id="ARBA00023125"/>
    </source>
</evidence>
<dbReference type="InterPro" id="IPR003173">
    <property type="entry name" value="PC4_C"/>
</dbReference>
<keyword evidence="6" id="KW-0539">Nucleus</keyword>
<proteinExistence type="inferred from homology"/>
<evidence type="ECO:0000256" key="1">
    <source>
        <dbReference type="ARBA" id="ARBA00004123"/>
    </source>
</evidence>
<dbReference type="EMBL" id="CAJGYO010000006">
    <property type="protein sequence ID" value="CAD6237173.1"/>
    <property type="molecule type" value="Genomic_DNA"/>
</dbReference>
<evidence type="ECO:0000313" key="9">
    <source>
        <dbReference type="EMBL" id="CAD6237173.1"/>
    </source>
</evidence>
<reference evidence="9" key="1">
    <citation type="submission" date="2020-10" db="EMBL/GenBank/DDBJ databases">
        <authorList>
            <person name="Han B."/>
            <person name="Lu T."/>
            <person name="Zhao Q."/>
            <person name="Huang X."/>
            <person name="Zhao Y."/>
        </authorList>
    </citation>
    <scope>NUCLEOTIDE SEQUENCE</scope>
</reference>
<keyword evidence="3" id="KW-0805">Transcription regulation</keyword>
<feature type="compositionally biased region" description="Basic and acidic residues" evidence="7">
    <location>
        <begin position="118"/>
        <end position="127"/>
    </location>
</feature>
<dbReference type="PANTHER" id="PTHR13215">
    <property type="entry name" value="RNA POLYMERASE II TRANSCRIPTIONAL COACTIVATOR"/>
    <property type="match status" value="1"/>
</dbReference>
<dbReference type="Pfam" id="PF02229">
    <property type="entry name" value="PC4"/>
    <property type="match status" value="1"/>
</dbReference>
<dbReference type="Gene3D" id="2.30.31.10">
    <property type="entry name" value="Transcriptional Coactivator Pc4, Chain A"/>
    <property type="match status" value="1"/>
</dbReference>
<gene>
    <name evidence="9" type="ORF">NCGR_LOCUS24832</name>
</gene>
<evidence type="ECO:0000256" key="7">
    <source>
        <dbReference type="SAM" id="MobiDB-lite"/>
    </source>
</evidence>
<dbReference type="GO" id="GO:0003677">
    <property type="term" value="F:DNA binding"/>
    <property type="evidence" value="ECO:0007669"/>
    <property type="project" value="UniProtKB-KW"/>
</dbReference>
<dbReference type="PIRSF" id="PIRSF038156">
    <property type="entry name" value="RNA_pol_II_KELP"/>
    <property type="match status" value="1"/>
</dbReference>
<dbReference type="AlphaFoldDB" id="A0A811P4C2"/>
<dbReference type="Proteomes" id="UP000604825">
    <property type="component" value="Unassembled WGS sequence"/>
</dbReference>
<dbReference type="InterPro" id="IPR009044">
    <property type="entry name" value="ssDNA-bd_transcriptional_reg"/>
</dbReference>
<evidence type="ECO:0000256" key="6">
    <source>
        <dbReference type="ARBA" id="ARBA00023242"/>
    </source>
</evidence>
<evidence type="ECO:0000313" key="10">
    <source>
        <dbReference type="Proteomes" id="UP000604825"/>
    </source>
</evidence>
<feature type="region of interest" description="Disordered" evidence="7">
    <location>
        <begin position="104"/>
        <end position="149"/>
    </location>
</feature>
<comment type="caution">
    <text evidence="9">The sequence shown here is derived from an EMBL/GenBank/DDBJ whole genome shotgun (WGS) entry which is preliminary data.</text>
</comment>
<comment type="subcellular location">
    <subcellularLocation>
        <location evidence="1">Nucleus</location>
    </subcellularLocation>
</comment>
<dbReference type="PROSITE" id="PS51998">
    <property type="entry name" value="DEK_C"/>
    <property type="match status" value="1"/>
</dbReference>
<evidence type="ECO:0000259" key="8">
    <source>
        <dbReference type="PROSITE" id="PS51998"/>
    </source>
</evidence>
<sequence>MRSSSPKPLVGVARRTESSCGQDSPQLRRREQECWRQLGVVAMDEATKNKVEAAVLEILRGSDMESVTEYKVRKAAADRLGIDLSIPDRKLFVRGVVEEYLRSLSSQEEAEAEAEEGGAGRESKDKEQEEEEEEEDEEEGKGGGKREYDDQGDLILCRLSSKRRVTLSEFKGRSLVSIREFYVKDGKEMPSAKGISMTMEQWEAFCNAVPAIEDAIKKLEDSD</sequence>
<dbReference type="GO" id="GO:0005634">
    <property type="term" value="C:nucleus"/>
    <property type="evidence" value="ECO:0007669"/>
    <property type="project" value="UniProtKB-SubCell"/>
</dbReference>
<dbReference type="Pfam" id="PF08766">
    <property type="entry name" value="DEK_C"/>
    <property type="match status" value="1"/>
</dbReference>
<dbReference type="InterPro" id="IPR045125">
    <property type="entry name" value="Sub1/Tcp4-like"/>
</dbReference>
<feature type="compositionally biased region" description="Basic and acidic residues" evidence="7">
    <location>
        <begin position="140"/>
        <end position="149"/>
    </location>
</feature>
<comment type="similarity">
    <text evidence="2">Belongs to the transcriptional coactivator PC4 family.</text>
</comment>
<keyword evidence="4" id="KW-0238">DNA-binding</keyword>
<dbReference type="GO" id="GO:0060261">
    <property type="term" value="P:positive regulation of transcription initiation by RNA polymerase II"/>
    <property type="evidence" value="ECO:0007669"/>
    <property type="project" value="InterPro"/>
</dbReference>
<keyword evidence="5" id="KW-0804">Transcription</keyword>
<protein>
    <recommendedName>
        <fullName evidence="8">DEK-C domain-containing protein</fullName>
    </recommendedName>
</protein>
<dbReference type="FunFam" id="2.30.31.10:FF:000004">
    <property type="entry name" value="RNA polymerase II transcriptional coactivator KELP"/>
    <property type="match status" value="1"/>
</dbReference>
<feature type="domain" description="DEK-C" evidence="8">
    <location>
        <begin position="45"/>
        <end position="102"/>
    </location>
</feature>
<evidence type="ECO:0000256" key="5">
    <source>
        <dbReference type="ARBA" id="ARBA00023163"/>
    </source>
</evidence>
<evidence type="ECO:0000256" key="2">
    <source>
        <dbReference type="ARBA" id="ARBA00009001"/>
    </source>
</evidence>